<comment type="caution">
    <text evidence="3">The sequence shown here is derived from an EMBL/GenBank/DDBJ whole genome shotgun (WGS) entry which is preliminary data.</text>
</comment>
<dbReference type="SUPFAM" id="SSF51735">
    <property type="entry name" value="NAD(P)-binding Rossmann-fold domains"/>
    <property type="match status" value="1"/>
</dbReference>
<comment type="similarity">
    <text evidence="1">Belongs to the NAD(P)-dependent epimerase/dehydratase family.</text>
</comment>
<dbReference type="InterPro" id="IPR001509">
    <property type="entry name" value="Epimerase_deHydtase"/>
</dbReference>
<evidence type="ECO:0000259" key="2">
    <source>
        <dbReference type="Pfam" id="PF01370"/>
    </source>
</evidence>
<feature type="domain" description="NAD-dependent epimerase/dehydratase" evidence="2">
    <location>
        <begin position="5"/>
        <end position="201"/>
    </location>
</feature>
<dbReference type="PANTHER" id="PTHR43000">
    <property type="entry name" value="DTDP-D-GLUCOSE 4,6-DEHYDRATASE-RELATED"/>
    <property type="match status" value="1"/>
</dbReference>
<dbReference type="CDD" id="cd08946">
    <property type="entry name" value="SDR_e"/>
    <property type="match status" value="1"/>
</dbReference>
<evidence type="ECO:0000313" key="3">
    <source>
        <dbReference type="EMBL" id="NIJ44315.1"/>
    </source>
</evidence>
<name>A0ABX0U8Q5_9FLAO</name>
<proteinExistence type="inferred from homology"/>
<keyword evidence="4" id="KW-1185">Reference proteome</keyword>
<evidence type="ECO:0000256" key="1">
    <source>
        <dbReference type="ARBA" id="ARBA00007637"/>
    </source>
</evidence>
<dbReference type="Pfam" id="PF01370">
    <property type="entry name" value="Epimerase"/>
    <property type="match status" value="1"/>
</dbReference>
<evidence type="ECO:0000313" key="4">
    <source>
        <dbReference type="Proteomes" id="UP000745859"/>
    </source>
</evidence>
<reference evidence="3 4" key="1">
    <citation type="submission" date="2020-03" db="EMBL/GenBank/DDBJ databases">
        <title>Genomic Encyclopedia of Type Strains, Phase IV (KMG-IV): sequencing the most valuable type-strain genomes for metagenomic binning, comparative biology and taxonomic classification.</title>
        <authorList>
            <person name="Goeker M."/>
        </authorList>
    </citation>
    <scope>NUCLEOTIDE SEQUENCE [LARGE SCALE GENOMIC DNA]</scope>
    <source>
        <strain evidence="3 4">DSM 101599</strain>
    </source>
</reference>
<dbReference type="RefSeq" id="WP_167184083.1">
    <property type="nucleotide sequence ID" value="NZ_JAASQL010000001.1"/>
</dbReference>
<dbReference type="Gene3D" id="3.40.50.720">
    <property type="entry name" value="NAD(P)-binding Rossmann-like Domain"/>
    <property type="match status" value="1"/>
</dbReference>
<protein>
    <submittedName>
        <fullName evidence="3">Nucleoside-diphosphate-sugar epimerase</fullName>
    </submittedName>
</protein>
<organism evidence="3 4">
    <name type="scientific">Wenyingzhuangia heitensis</name>
    <dbReference type="NCBI Taxonomy" id="1487859"/>
    <lineage>
        <taxon>Bacteria</taxon>
        <taxon>Pseudomonadati</taxon>
        <taxon>Bacteroidota</taxon>
        <taxon>Flavobacteriia</taxon>
        <taxon>Flavobacteriales</taxon>
        <taxon>Flavobacteriaceae</taxon>
        <taxon>Wenyingzhuangia</taxon>
    </lineage>
</organism>
<gene>
    <name evidence="3" type="ORF">FHR24_000754</name>
</gene>
<accession>A0ABX0U8Q5</accession>
<dbReference type="Proteomes" id="UP000745859">
    <property type="component" value="Unassembled WGS sequence"/>
</dbReference>
<dbReference type="InterPro" id="IPR036291">
    <property type="entry name" value="NAD(P)-bd_dom_sf"/>
</dbReference>
<dbReference type="EMBL" id="JAASQL010000001">
    <property type="protein sequence ID" value="NIJ44315.1"/>
    <property type="molecule type" value="Genomic_DNA"/>
</dbReference>
<sequence>MKRKILITGGSGFIGTNLVQYFLDKEFEVLNIDVKEPKKTEHFKHWVNIDITNFELLQKEIISFDPKYFVHLAARTDLDGTTLDDYSANNIGVENIMKIVKQLDKLEKIIITSSMLVCKANYHPKDQHDFAPTTVYGESKVQTEKIVWSNTPVCDWAIIRPTSIWGPWFDVPYKNFFDMVIAKKYFHIGNKSCTKTYGYVENAVYQIEQMLFSETNSDLNKVFYIGDYDPTNIEVWANEISSELGFSVKKIPFSLIKGVAFFGDFLKAFKVNFPMTSFRLKNMTTNNIVDLSNTQVIAPKLPITRQVGIVKTLKWINNNK</sequence>